<evidence type="ECO:0000256" key="3">
    <source>
        <dbReference type="ARBA" id="ARBA00022692"/>
    </source>
</evidence>
<dbReference type="EMBL" id="CP012159">
    <property type="protein sequence ID" value="AKT42773.1"/>
    <property type="molecule type" value="Genomic_DNA"/>
</dbReference>
<feature type="transmembrane region" description="Helical" evidence="7">
    <location>
        <begin position="456"/>
        <end position="474"/>
    </location>
</feature>
<feature type="transmembrane region" description="Helical" evidence="7">
    <location>
        <begin position="206"/>
        <end position="224"/>
    </location>
</feature>
<evidence type="ECO:0000256" key="2">
    <source>
        <dbReference type="ARBA" id="ARBA00022448"/>
    </source>
</evidence>
<proteinExistence type="predicted"/>
<feature type="transmembrane region" description="Helical" evidence="7">
    <location>
        <begin position="339"/>
        <end position="359"/>
    </location>
</feature>
<dbReference type="PIRSF" id="PIRSF006060">
    <property type="entry name" value="AA_transporter"/>
    <property type="match status" value="1"/>
</dbReference>
<organism evidence="8 9">
    <name type="scientific">Chondromyces crocatus</name>
    <dbReference type="NCBI Taxonomy" id="52"/>
    <lineage>
        <taxon>Bacteria</taxon>
        <taxon>Pseudomonadati</taxon>
        <taxon>Myxococcota</taxon>
        <taxon>Polyangia</taxon>
        <taxon>Polyangiales</taxon>
        <taxon>Polyangiaceae</taxon>
        <taxon>Chondromyces</taxon>
    </lineage>
</organism>
<evidence type="ECO:0000256" key="7">
    <source>
        <dbReference type="SAM" id="Phobius"/>
    </source>
</evidence>
<keyword evidence="5 7" id="KW-0472">Membrane</keyword>
<dbReference type="InterPro" id="IPR002293">
    <property type="entry name" value="AA/rel_permease1"/>
</dbReference>
<feature type="compositionally biased region" description="Low complexity" evidence="6">
    <location>
        <begin position="530"/>
        <end position="543"/>
    </location>
</feature>
<dbReference type="GO" id="GO:0016020">
    <property type="term" value="C:membrane"/>
    <property type="evidence" value="ECO:0007669"/>
    <property type="project" value="UniProtKB-SubCell"/>
</dbReference>
<sequence>MRQSQDSGAPHDDTAPRDDASAKATADADVETLHALGYAQELLRRMSGFSNFAISFSIICIIAGGLTSFQMGLSSVGGAAIGIGWPLCCLVSLCVALTMGQIASAFPTAGGLYHWSSILGGRGWGWATAWINLLGLVTVLAAINVGAYLFTMHALGPLVGLHIADLPPERAMLLQGVGVALITLSHAVFNHLGIRITTLLTDFSGYLILFVSVALTLSMLAFAAELDLSRLVTFTNYSGPRGGDIWPETNSTGFLFLLGLLLPAYTITGFDASAHTSEETINASTTVPRGIVRAVLVSGVFGWIMLSAIVLAIPDMDAAAAKGGEAFFWIVERVLPRPLAIALYAGIAIAQYLCGLATVTSTSRMTFAFARDGGLPFSRHLKQVSPRFRTPVHAIWASSILAILFTLYTPVYSTITAVCVIFLYISYVMPTLVGIHAHGRTWTRMGPWTIGAFYKPVAIASVLGCLLLLFVSVQPPNDKALGITGVVLAILAVVWFVFERRRFKGPPDGLTSRERAAQISAAESAVGQRADAASATSASGEAA</sequence>
<comment type="subcellular location">
    <subcellularLocation>
        <location evidence="1">Membrane</location>
        <topology evidence="1">Multi-pass membrane protein</topology>
    </subcellularLocation>
</comment>
<dbReference type="KEGG" id="ccro:CMC5_070000"/>
<protein>
    <submittedName>
        <fullName evidence="8">Amino acid permease</fullName>
    </submittedName>
</protein>
<feature type="transmembrane region" description="Helical" evidence="7">
    <location>
        <begin position="83"/>
        <end position="106"/>
    </location>
</feature>
<feature type="transmembrane region" description="Helical" evidence="7">
    <location>
        <begin position="171"/>
        <end position="194"/>
    </location>
</feature>
<dbReference type="Proteomes" id="UP000067626">
    <property type="component" value="Chromosome"/>
</dbReference>
<keyword evidence="2" id="KW-0813">Transport</keyword>
<keyword evidence="4 7" id="KW-1133">Transmembrane helix</keyword>
<keyword evidence="9" id="KW-1185">Reference proteome</keyword>
<dbReference type="OrthoDB" id="8274074at2"/>
<feature type="transmembrane region" description="Helical" evidence="7">
    <location>
        <begin position="291"/>
        <end position="313"/>
    </location>
</feature>
<dbReference type="GO" id="GO:0022857">
    <property type="term" value="F:transmembrane transporter activity"/>
    <property type="evidence" value="ECO:0007669"/>
    <property type="project" value="InterPro"/>
</dbReference>
<dbReference type="RefSeq" id="WP_082363052.1">
    <property type="nucleotide sequence ID" value="NZ_CP012159.1"/>
</dbReference>
<feature type="transmembrane region" description="Helical" evidence="7">
    <location>
        <begin position="253"/>
        <end position="270"/>
    </location>
</feature>
<name>A0A0K1EQ73_CHOCO</name>
<dbReference type="PANTHER" id="PTHR45649:SF26">
    <property type="entry name" value="OS04G0435100 PROTEIN"/>
    <property type="match status" value="1"/>
</dbReference>
<feature type="compositionally biased region" description="Basic and acidic residues" evidence="6">
    <location>
        <begin position="9"/>
        <end position="21"/>
    </location>
</feature>
<keyword evidence="3 7" id="KW-0812">Transmembrane</keyword>
<dbReference type="Pfam" id="PF13520">
    <property type="entry name" value="AA_permease_2"/>
    <property type="match status" value="1"/>
</dbReference>
<evidence type="ECO:0000256" key="4">
    <source>
        <dbReference type="ARBA" id="ARBA00022989"/>
    </source>
</evidence>
<feature type="transmembrane region" description="Helical" evidence="7">
    <location>
        <begin position="52"/>
        <end position="71"/>
    </location>
</feature>
<gene>
    <name evidence="8" type="ORF">CMC5_070000</name>
</gene>
<feature type="region of interest" description="Disordered" evidence="6">
    <location>
        <begin position="1"/>
        <end position="24"/>
    </location>
</feature>
<evidence type="ECO:0000256" key="6">
    <source>
        <dbReference type="SAM" id="MobiDB-lite"/>
    </source>
</evidence>
<feature type="transmembrane region" description="Helical" evidence="7">
    <location>
        <begin position="127"/>
        <end position="151"/>
    </location>
</feature>
<evidence type="ECO:0000256" key="1">
    <source>
        <dbReference type="ARBA" id="ARBA00004141"/>
    </source>
</evidence>
<dbReference type="STRING" id="52.CMC5_070000"/>
<feature type="region of interest" description="Disordered" evidence="6">
    <location>
        <begin position="521"/>
        <end position="543"/>
    </location>
</feature>
<evidence type="ECO:0000313" key="9">
    <source>
        <dbReference type="Proteomes" id="UP000067626"/>
    </source>
</evidence>
<feature type="transmembrane region" description="Helical" evidence="7">
    <location>
        <begin position="414"/>
        <end position="435"/>
    </location>
</feature>
<feature type="transmembrane region" description="Helical" evidence="7">
    <location>
        <begin position="480"/>
        <end position="498"/>
    </location>
</feature>
<evidence type="ECO:0000313" key="8">
    <source>
        <dbReference type="EMBL" id="AKT42773.1"/>
    </source>
</evidence>
<reference evidence="8 9" key="1">
    <citation type="submission" date="2015-07" db="EMBL/GenBank/DDBJ databases">
        <title>Genome analysis of myxobacterium Chondromyces crocatus Cm c5 reveals a high potential for natural compound synthesis and the genetic basis for the loss of fruiting body formation.</title>
        <authorList>
            <person name="Zaburannyi N."/>
            <person name="Bunk B."/>
            <person name="Maier J."/>
            <person name="Overmann J."/>
            <person name="Mueller R."/>
        </authorList>
    </citation>
    <scope>NUCLEOTIDE SEQUENCE [LARGE SCALE GENOMIC DNA]</scope>
    <source>
        <strain evidence="8 9">Cm c5</strain>
    </source>
</reference>
<dbReference type="PANTHER" id="PTHR45649">
    <property type="entry name" value="AMINO-ACID PERMEASE BAT1"/>
    <property type="match status" value="1"/>
</dbReference>
<accession>A0A0K1EQ73</accession>
<feature type="transmembrane region" description="Helical" evidence="7">
    <location>
        <begin position="388"/>
        <end position="408"/>
    </location>
</feature>
<dbReference type="PATRIC" id="fig|52.7.peg.7686"/>
<dbReference type="AlphaFoldDB" id="A0A0K1EQ73"/>
<dbReference type="Gene3D" id="1.20.1740.10">
    <property type="entry name" value="Amino acid/polyamine transporter I"/>
    <property type="match status" value="1"/>
</dbReference>
<evidence type="ECO:0000256" key="5">
    <source>
        <dbReference type="ARBA" id="ARBA00023136"/>
    </source>
</evidence>